<keyword evidence="8" id="KW-0315">Glutamine amidotransferase</keyword>
<dbReference type="NCBIfam" id="NF008730">
    <property type="entry name" value="PRK11750.1"/>
    <property type="match status" value="1"/>
</dbReference>
<dbReference type="Proteomes" id="UP001652431">
    <property type="component" value="Unassembled WGS sequence"/>
</dbReference>
<keyword evidence="12" id="KW-0314">Glutamate biosynthesis</keyword>
<evidence type="ECO:0000256" key="8">
    <source>
        <dbReference type="ARBA" id="ARBA00022962"/>
    </source>
</evidence>
<evidence type="ECO:0000256" key="10">
    <source>
        <dbReference type="ARBA" id="ARBA00023004"/>
    </source>
</evidence>
<dbReference type="Pfam" id="PF01493">
    <property type="entry name" value="GXGXG"/>
    <property type="match status" value="1"/>
</dbReference>
<dbReference type="InterPro" id="IPR002489">
    <property type="entry name" value="Glu_synth_asu_C"/>
</dbReference>
<organism evidence="16 17">
    <name type="scientific">Dorea acetigenes</name>
    <dbReference type="NCBI Taxonomy" id="2981787"/>
    <lineage>
        <taxon>Bacteria</taxon>
        <taxon>Bacillati</taxon>
        <taxon>Bacillota</taxon>
        <taxon>Clostridia</taxon>
        <taxon>Lachnospirales</taxon>
        <taxon>Lachnospiraceae</taxon>
        <taxon>Dorea</taxon>
    </lineage>
</organism>
<dbReference type="InterPro" id="IPR036485">
    <property type="entry name" value="Glu_synth_asu_C_sf"/>
</dbReference>
<dbReference type="Gene3D" id="3.20.20.70">
    <property type="entry name" value="Aldolase class I"/>
    <property type="match status" value="2"/>
</dbReference>
<dbReference type="InterPro" id="IPR002932">
    <property type="entry name" value="Glu_synthdom"/>
</dbReference>
<keyword evidence="4" id="KW-0028">Amino-acid biosynthesis</keyword>
<keyword evidence="17" id="KW-1185">Reference proteome</keyword>
<dbReference type="InterPro" id="IPR050711">
    <property type="entry name" value="ET-N_metabolism_enzyme"/>
</dbReference>
<dbReference type="Gene3D" id="3.60.20.10">
    <property type="entry name" value="Glutamine Phosphoribosylpyrophosphate, subunit 1, domain 1"/>
    <property type="match status" value="1"/>
</dbReference>
<reference evidence="16 17" key="1">
    <citation type="journal article" date="2021" name="ISME Commun">
        <title>Automated analysis of genomic sequences facilitates high-throughput and comprehensive description of bacteria.</title>
        <authorList>
            <person name="Hitch T.C.A."/>
        </authorList>
    </citation>
    <scope>NUCLEOTIDE SEQUENCE [LARGE SCALE GENOMIC DNA]</scope>
    <source>
        <strain evidence="16 17">Sanger_03</strain>
    </source>
</reference>
<comment type="caution">
    <text evidence="16">The sequence shown here is derived from an EMBL/GenBank/DDBJ whole genome shotgun (WGS) entry which is preliminary data.</text>
</comment>
<evidence type="ECO:0000259" key="15">
    <source>
        <dbReference type="PROSITE" id="PS51278"/>
    </source>
</evidence>
<comment type="similarity">
    <text evidence="3">Belongs to the glutamate synthase family.</text>
</comment>
<dbReference type="SUPFAM" id="SSF56235">
    <property type="entry name" value="N-terminal nucleophile aminohydrolases (Ntn hydrolases)"/>
    <property type="match status" value="1"/>
</dbReference>
<dbReference type="CDD" id="cd02808">
    <property type="entry name" value="GltS_FMN"/>
    <property type="match status" value="1"/>
</dbReference>
<evidence type="ECO:0000313" key="17">
    <source>
        <dbReference type="Proteomes" id="UP001652431"/>
    </source>
</evidence>
<dbReference type="CDD" id="cd00713">
    <property type="entry name" value="GltS"/>
    <property type="match status" value="1"/>
</dbReference>
<keyword evidence="10" id="KW-0408">Iron</keyword>
<dbReference type="CDD" id="cd00982">
    <property type="entry name" value="gltB_C"/>
    <property type="match status" value="1"/>
</dbReference>
<proteinExistence type="inferred from homology"/>
<keyword evidence="6" id="KW-0288">FMN</keyword>
<gene>
    <name evidence="16" type="primary">gltB</name>
    <name evidence="16" type="ORF">OCV99_15440</name>
</gene>
<evidence type="ECO:0000313" key="16">
    <source>
        <dbReference type="EMBL" id="MCU6687896.1"/>
    </source>
</evidence>
<comment type="pathway">
    <text evidence="14">Amino-acid biosynthesis.</text>
</comment>
<evidence type="ECO:0000256" key="7">
    <source>
        <dbReference type="ARBA" id="ARBA00022723"/>
    </source>
</evidence>
<dbReference type="Pfam" id="PF01645">
    <property type="entry name" value="Glu_synthase"/>
    <property type="match status" value="1"/>
</dbReference>
<evidence type="ECO:0000256" key="9">
    <source>
        <dbReference type="ARBA" id="ARBA00023002"/>
    </source>
</evidence>
<evidence type="ECO:0000256" key="5">
    <source>
        <dbReference type="ARBA" id="ARBA00022630"/>
    </source>
</evidence>
<comment type="cofactor">
    <cofactor evidence="1">
        <name>FMN</name>
        <dbReference type="ChEBI" id="CHEBI:58210"/>
    </cofactor>
</comment>
<evidence type="ECO:0000256" key="12">
    <source>
        <dbReference type="ARBA" id="ARBA00023164"/>
    </source>
</evidence>
<dbReference type="EMBL" id="JAOQJU010000029">
    <property type="protein sequence ID" value="MCU6687896.1"/>
    <property type="molecule type" value="Genomic_DNA"/>
</dbReference>
<dbReference type="Pfam" id="PF04898">
    <property type="entry name" value="Glu_syn_central"/>
    <property type="match status" value="1"/>
</dbReference>
<dbReference type="InterPro" id="IPR017932">
    <property type="entry name" value="GATase_2_dom"/>
</dbReference>
<name>A0ABT2RR47_9FIRM</name>
<evidence type="ECO:0000256" key="3">
    <source>
        <dbReference type="ARBA" id="ARBA00009716"/>
    </source>
</evidence>
<keyword evidence="7" id="KW-0479">Metal-binding</keyword>
<dbReference type="PANTHER" id="PTHR11938:SF133">
    <property type="entry name" value="GLUTAMATE SYNTHASE (NADH)"/>
    <property type="match status" value="1"/>
</dbReference>
<evidence type="ECO:0000256" key="4">
    <source>
        <dbReference type="ARBA" id="ARBA00022605"/>
    </source>
</evidence>
<evidence type="ECO:0000256" key="1">
    <source>
        <dbReference type="ARBA" id="ARBA00001917"/>
    </source>
</evidence>
<sequence>MGKQIKRQSAGLYRTQFEHDNCGIGAVVNIKGQKSHDTVADALKIVENLEHRAGKDAEGKTGDGVGILLQISHKFFSKVCQPLGILLRSEREYGVGMFFFPQDELKRNQAKNIFEVIVAKEGMKFLGWREVPVKPEVLGSRAVECMPCIMQGFIERPKKVEKGIDFDRRLYVVRRIFEQSSDDTYVASLSSRTIAYKGMFLVGQLRSFFMDLQDEDYESAIALVHSRFSTNTNPSWERAHPNRFIVHNGEINTIRGNADKMRAREENMESEHLKGELHKVLPAINSSGSDSAMLDNAIEFMVMSGMELPLAVMIAIPEPWANTKNLSQKKRDFYQYYATMMEPWDGPASILFSDGDCMGAVLDRNGLRPSRYYITDDDTLILSSEVGVLDIDPAKIIVKERLHPGKMLLVDTVKGKVIDDDELKEMYASREPYGEWLDSNLVKLKDLKIPNEKVPAYTEEECRRLQKAFGYSYEEVKSSILTMAQNGSEGTAAMGVDAPIAVLSRKHQNLFAYFKQLFAQVTNPPIDAIREEIVTSTTVYIGTDGNLLEEKEENCKMLQVHNPILTNTDLLKIKRMKADGFKVAEIPITYYRNSSLEKAIEYLYIEVDRAIREGANILILSDRGVDEYHVAIPSLLAVSGLQQHLVRTKKRTSVAMILESGEPREVHHFATLLGYGACAINPYLAHESIKQLIDSNMLHKDYYAAVEDYNDAVLHGIVKIASKMGISTIQSYQGAKIFEALGLKEEFIDKYFTDTVSRIGGIGIEEIAKDYMARHSEAFDPLGLETDLTLDSVGQHKSKSGGEQHLYNPQTIHMLQQSTRQGSYEMFKKYTEMVNAEGEGINLRGQLEFNYPEKGIPIEEVESVDSIVTRFKTGAMSYGSISKEAHETLAIAMNQLHGKSNSGEGGEEIERLDSDRCSAIKQVASGRFGVTSRYLVSAKEIQIKMAQGAKPGEGGHLPGGKVYPWIAKTRHSTPGVSLISPPPHHDIYSIEDLAQLIYDCKNANKDARISVKLVSEAGVGTVAAGVAKAGAGLILISGYDGGTGAAPKSSIHNAGLPWELGLAETHQTLIQNGLRERVRIETDGKLMSGRDVAIAAILGAEEFGFATAPLVTMGCVMMRVCNLDTCPVGVATQNPELRKRFTGKPEYVVNFMRFIAENLREYMAKLGVRTIDELVGRTDLLKIKEQPASERAATLDLAQILYNPYAGTKEPETFNPKKVYDFELEKTLDEKVLVKKLLPALEKKQKKSIEVDVSNTDRTFGTIFGSEITRRYPEGLEEDSYVVKCNGAGGQSFGAFIPGGLTLELVGDSNDYFGKGLSGGKLIVYPPKGVKYKHDENIIIGNVALYGATSGKAFINGVAGERFAVRNSGATAVVEGVGDHGCEYMTGGCVAVLGKTGKNFAAGMSGGIAYVLDMENDLYMKVNKQLVNLERVTSKYDVSCLKNMICEHVSYTNSEIGKEILDNFTDYLPKFKKIIPADYERMMTAILQMEEQGMSSEQAKIEAFYMVKGGR</sequence>
<dbReference type="InterPro" id="IPR013785">
    <property type="entry name" value="Aldolase_TIM"/>
</dbReference>
<keyword evidence="5" id="KW-0285">Flavoprotein</keyword>
<keyword evidence="13" id="KW-0003">3Fe-4S</keyword>
<evidence type="ECO:0000256" key="13">
    <source>
        <dbReference type="ARBA" id="ARBA00023291"/>
    </source>
</evidence>
<dbReference type="InterPro" id="IPR006982">
    <property type="entry name" value="Glu_synth_centr_N"/>
</dbReference>
<evidence type="ECO:0000256" key="11">
    <source>
        <dbReference type="ARBA" id="ARBA00023014"/>
    </source>
</evidence>
<dbReference type="SUPFAM" id="SSF51395">
    <property type="entry name" value="FMN-linked oxidoreductases"/>
    <property type="match status" value="1"/>
</dbReference>
<evidence type="ECO:0000256" key="2">
    <source>
        <dbReference type="ARBA" id="ARBA00001927"/>
    </source>
</evidence>
<comment type="cofactor">
    <cofactor evidence="2">
        <name>[3Fe-4S] cluster</name>
        <dbReference type="ChEBI" id="CHEBI:21137"/>
    </cofactor>
</comment>
<dbReference type="InterPro" id="IPR029055">
    <property type="entry name" value="Ntn_hydrolases_N"/>
</dbReference>
<keyword evidence="9 16" id="KW-0560">Oxidoreductase</keyword>
<dbReference type="SUPFAM" id="SSF69336">
    <property type="entry name" value="Alpha subunit of glutamate synthase, C-terminal domain"/>
    <property type="match status" value="1"/>
</dbReference>
<evidence type="ECO:0000256" key="6">
    <source>
        <dbReference type="ARBA" id="ARBA00022643"/>
    </source>
</evidence>
<dbReference type="EC" id="1.4.1.13" evidence="16"/>
<feature type="domain" description="Glutamine amidotransferase type-2" evidence="15">
    <location>
        <begin position="22"/>
        <end position="413"/>
    </location>
</feature>
<dbReference type="Gene3D" id="2.160.20.60">
    <property type="entry name" value="Glutamate synthase, alpha subunit, C-terminal domain"/>
    <property type="match status" value="1"/>
</dbReference>
<dbReference type="PROSITE" id="PS51278">
    <property type="entry name" value="GATASE_TYPE_2"/>
    <property type="match status" value="1"/>
</dbReference>
<evidence type="ECO:0000256" key="14">
    <source>
        <dbReference type="ARBA" id="ARBA00029440"/>
    </source>
</evidence>
<dbReference type="Pfam" id="PF00310">
    <property type="entry name" value="GATase_2"/>
    <property type="match status" value="1"/>
</dbReference>
<dbReference type="GO" id="GO:0004355">
    <property type="term" value="F:glutamate synthase (NADPH) activity"/>
    <property type="evidence" value="ECO:0007669"/>
    <property type="project" value="UniProtKB-EC"/>
</dbReference>
<dbReference type="PANTHER" id="PTHR11938">
    <property type="entry name" value="FAD NADPH DEHYDROGENASE/OXIDOREDUCTASE"/>
    <property type="match status" value="1"/>
</dbReference>
<keyword evidence="11" id="KW-0411">Iron-sulfur</keyword>
<accession>A0ABT2RR47</accession>
<protein>
    <submittedName>
        <fullName evidence="16">Glutamate synthase large subunit</fullName>
        <ecNumber evidence="16">1.4.1.13</ecNumber>
    </submittedName>
</protein>